<feature type="transmembrane region" description="Helical" evidence="1">
    <location>
        <begin position="16"/>
        <end position="35"/>
    </location>
</feature>
<evidence type="ECO:0000256" key="1">
    <source>
        <dbReference type="SAM" id="Phobius"/>
    </source>
</evidence>
<accession>A0ABD5Q750</accession>
<name>A0ABD5Q750_9EURY</name>
<sequence>MSNVNRNGRATIGPTQLRLIIGIAVVTATFTWLVAPADSRLLVAAISGLVSLVATTLLLK</sequence>
<dbReference type="EMBL" id="JBHSHT010000002">
    <property type="protein sequence ID" value="MFC4826498.1"/>
    <property type="molecule type" value="Genomic_DNA"/>
</dbReference>
<evidence type="ECO:0008006" key="4">
    <source>
        <dbReference type="Google" id="ProtNLM"/>
    </source>
</evidence>
<keyword evidence="3" id="KW-1185">Reference proteome</keyword>
<gene>
    <name evidence="2" type="ORF">ACFO9K_19755</name>
</gene>
<keyword evidence="1" id="KW-0472">Membrane</keyword>
<reference evidence="2 3" key="1">
    <citation type="journal article" date="2019" name="Int. J. Syst. Evol. Microbiol.">
        <title>The Global Catalogue of Microorganisms (GCM) 10K type strain sequencing project: providing services to taxonomists for standard genome sequencing and annotation.</title>
        <authorList>
            <consortium name="The Broad Institute Genomics Platform"/>
            <consortium name="The Broad Institute Genome Sequencing Center for Infectious Disease"/>
            <person name="Wu L."/>
            <person name="Ma J."/>
        </authorList>
    </citation>
    <scope>NUCLEOTIDE SEQUENCE [LARGE SCALE GENOMIC DNA]</scope>
    <source>
        <strain evidence="2 3">XZYJ18</strain>
    </source>
</reference>
<feature type="transmembrane region" description="Helical" evidence="1">
    <location>
        <begin position="41"/>
        <end position="59"/>
    </location>
</feature>
<dbReference type="RefSeq" id="WP_254267909.1">
    <property type="nucleotide sequence ID" value="NZ_CP100400.1"/>
</dbReference>
<organism evidence="2 3">
    <name type="scientific">Halorussus aquaticus</name>
    <dbReference type="NCBI Taxonomy" id="2953748"/>
    <lineage>
        <taxon>Archaea</taxon>
        <taxon>Methanobacteriati</taxon>
        <taxon>Methanobacteriota</taxon>
        <taxon>Stenosarchaea group</taxon>
        <taxon>Halobacteria</taxon>
        <taxon>Halobacteriales</taxon>
        <taxon>Haladaptataceae</taxon>
        <taxon>Halorussus</taxon>
    </lineage>
</organism>
<comment type="caution">
    <text evidence="2">The sequence shown here is derived from an EMBL/GenBank/DDBJ whole genome shotgun (WGS) entry which is preliminary data.</text>
</comment>
<keyword evidence="1" id="KW-1133">Transmembrane helix</keyword>
<dbReference type="GeneID" id="73046405"/>
<evidence type="ECO:0000313" key="3">
    <source>
        <dbReference type="Proteomes" id="UP001595945"/>
    </source>
</evidence>
<proteinExistence type="predicted"/>
<dbReference type="Proteomes" id="UP001595945">
    <property type="component" value="Unassembled WGS sequence"/>
</dbReference>
<dbReference type="AlphaFoldDB" id="A0ABD5Q750"/>
<protein>
    <recommendedName>
        <fullName evidence="4">DUF2892 domain-containing protein</fullName>
    </recommendedName>
</protein>
<keyword evidence="1" id="KW-0812">Transmembrane</keyword>
<evidence type="ECO:0000313" key="2">
    <source>
        <dbReference type="EMBL" id="MFC4826498.1"/>
    </source>
</evidence>